<dbReference type="Gramene" id="GBG58628">
    <property type="protein sequence ID" value="GBG58628"/>
    <property type="gene ID" value="CBR_g28"/>
</dbReference>
<feature type="compositionally biased region" description="Basic and acidic residues" evidence="1">
    <location>
        <begin position="889"/>
        <end position="930"/>
    </location>
</feature>
<proteinExistence type="predicted"/>
<feature type="compositionally biased region" description="Polar residues" evidence="1">
    <location>
        <begin position="170"/>
        <end position="180"/>
    </location>
</feature>
<evidence type="ECO:0000256" key="1">
    <source>
        <dbReference type="SAM" id="MobiDB-lite"/>
    </source>
</evidence>
<evidence type="ECO:0000259" key="2">
    <source>
        <dbReference type="Pfam" id="PF04937"/>
    </source>
</evidence>
<feature type="domain" description="DUF659" evidence="2">
    <location>
        <begin position="235"/>
        <end position="364"/>
    </location>
</feature>
<evidence type="ECO:0000313" key="3">
    <source>
        <dbReference type="EMBL" id="GBG58628.1"/>
    </source>
</evidence>
<name>A0A388JLE9_CHABU</name>
<evidence type="ECO:0000313" key="4">
    <source>
        <dbReference type="Proteomes" id="UP000265515"/>
    </source>
</evidence>
<feature type="compositionally biased region" description="Low complexity" evidence="1">
    <location>
        <begin position="1002"/>
        <end position="1030"/>
    </location>
</feature>
<organism evidence="3 4">
    <name type="scientific">Chara braunii</name>
    <name type="common">Braun's stonewort</name>
    <dbReference type="NCBI Taxonomy" id="69332"/>
    <lineage>
        <taxon>Eukaryota</taxon>
        <taxon>Viridiplantae</taxon>
        <taxon>Streptophyta</taxon>
        <taxon>Charophyceae</taxon>
        <taxon>Charales</taxon>
        <taxon>Characeae</taxon>
        <taxon>Chara</taxon>
    </lineage>
</organism>
<dbReference type="AlphaFoldDB" id="A0A388JLE9"/>
<dbReference type="EMBL" id="BFEA01000001">
    <property type="protein sequence ID" value="GBG58628.1"/>
    <property type="molecule type" value="Genomic_DNA"/>
</dbReference>
<dbReference type="Proteomes" id="UP000265515">
    <property type="component" value="Unassembled WGS sequence"/>
</dbReference>
<gene>
    <name evidence="3" type="ORF">CBR_g28</name>
</gene>
<feature type="compositionally biased region" description="Basic and acidic residues" evidence="1">
    <location>
        <begin position="947"/>
        <end position="960"/>
    </location>
</feature>
<dbReference type="PANTHER" id="PTHR32166:SF123">
    <property type="entry name" value="BED-TYPE DOMAIN-CONTAINING PROTEIN"/>
    <property type="match status" value="1"/>
</dbReference>
<dbReference type="InterPro" id="IPR007021">
    <property type="entry name" value="DUF659"/>
</dbReference>
<feature type="region of interest" description="Disordered" evidence="1">
    <location>
        <begin position="114"/>
        <end position="180"/>
    </location>
</feature>
<dbReference type="OrthoDB" id="4951847at2759"/>
<reference evidence="3 4" key="1">
    <citation type="journal article" date="2018" name="Cell">
        <title>The Chara Genome: Secondary Complexity and Implications for Plant Terrestrialization.</title>
        <authorList>
            <person name="Nishiyama T."/>
            <person name="Sakayama H."/>
            <person name="Vries J.D."/>
            <person name="Buschmann H."/>
            <person name="Saint-Marcoux D."/>
            <person name="Ullrich K.K."/>
            <person name="Haas F.B."/>
            <person name="Vanderstraeten L."/>
            <person name="Becker D."/>
            <person name="Lang D."/>
            <person name="Vosolsobe S."/>
            <person name="Rombauts S."/>
            <person name="Wilhelmsson P.K.I."/>
            <person name="Janitza P."/>
            <person name="Kern R."/>
            <person name="Heyl A."/>
            <person name="Rumpler F."/>
            <person name="Villalobos L.I.A.C."/>
            <person name="Clay J.M."/>
            <person name="Skokan R."/>
            <person name="Toyoda A."/>
            <person name="Suzuki Y."/>
            <person name="Kagoshima H."/>
            <person name="Schijlen E."/>
            <person name="Tajeshwar N."/>
            <person name="Catarino B."/>
            <person name="Hetherington A.J."/>
            <person name="Saltykova A."/>
            <person name="Bonnot C."/>
            <person name="Breuninger H."/>
            <person name="Symeonidi A."/>
            <person name="Radhakrishnan G.V."/>
            <person name="Van Nieuwerburgh F."/>
            <person name="Deforce D."/>
            <person name="Chang C."/>
            <person name="Karol K.G."/>
            <person name="Hedrich R."/>
            <person name="Ulvskov P."/>
            <person name="Glockner G."/>
            <person name="Delwiche C.F."/>
            <person name="Petrasek J."/>
            <person name="Van de Peer Y."/>
            <person name="Friml J."/>
            <person name="Beilby M."/>
            <person name="Dolan L."/>
            <person name="Kohara Y."/>
            <person name="Sugano S."/>
            <person name="Fujiyama A."/>
            <person name="Delaux P.-M."/>
            <person name="Quint M."/>
            <person name="TheiBen G."/>
            <person name="Hagemann M."/>
            <person name="Harholt J."/>
            <person name="Dunand C."/>
            <person name="Zachgo S."/>
            <person name="Langdale J."/>
            <person name="Maumus F."/>
            <person name="Straeten D.V.D."/>
            <person name="Gould S.B."/>
            <person name="Rensing S.A."/>
        </authorList>
    </citation>
    <scope>NUCLEOTIDE SEQUENCE [LARGE SCALE GENOMIC DNA]</scope>
    <source>
        <strain evidence="3 4">S276</strain>
    </source>
</reference>
<keyword evidence="4" id="KW-1185">Reference proteome</keyword>
<comment type="caution">
    <text evidence="3">The sequence shown here is derived from an EMBL/GenBank/DDBJ whole genome shotgun (WGS) entry which is preliminary data.</text>
</comment>
<sequence length="1030" mass="112359">MSAGQGGRAREPFRAVEGDEREELLLKHGIWQWVDRGQKNVGRANGSWRMQCRLCSKELDGAVNRAVNHFIQPSDGARCKHVNGEILYAVYKAQGKGKIPQKVLSRLDAHMRELGYPSSTPTGMGQEDEFGEDGCKEDPFGDVPSAEGSRLEPTPVGDGAAADLPPRPPSSNASRQQTSMTSYLVDELQREMNHAVAQFFYENAIAFNAARSDAYKKVEKVMGDTARAKKVLTLPSYDTLRIDELQGSYKKTDTDMDEIRSTWPKTGYTLMTDGTTTTSNRPVINFLAGGDKGAVMVKSMDMEGKDKSAPALAKMWEGVIRELGVKNINAICTDSAHVNISARNILAKHPDPEIRQIPWLMETVLMDTICSSEWDAAPWEKSKVERARACRELVRSVEWWKTVDEAVKLLEPVYKFMRTMDSDGRMGPHIWSLAVTLENRMKSAPMDDDTRKVVMQKVKQRMEMMALPMHAAAHMLHPANRSGDLFDNLEAPVIHNTLAHIATIYPVGTQVYRECWDSLLSFHQRGPEWTGENSEEYLSNKRISMAQWWMTYGSRLSKATMLDIQPILDEVEDDGAWLAAQTYTPPPLRPDRARVVEDVSADSDDEEEDEIADLPLQCSRARMTASRREQGDDSLVGGVTATPTTRVDESAVGGAGSCVTTSIGHHASAAVAVTGRSALQRSTCVGGTSSAADHVHGSTEVGGSSTVHNNSVGVSCSLAIGGSSMVDGGVAVGVTVSDTGAGCPGDAADLPAGKASADLDVDMSDAGGECRQDSTTIPPAADVFASLINFISPEDYTISPLTSPLQTESEDNNPPRERLSSVVPPVPRFDEGTTPSSTAVHRGMSPSDGQQPAAQDCARISWKRMSPPEINQEVVRTVKSMAGRKNGWKNKEVSKKMDVSKKKDKSKKREQEKEKDASKKKDKSKNKDAGEGPSDSVRRPVGRPRRARTEPDRDPLEMKRAIVRAAKVSKALKLKKKLQAASHSPTKRGRKRRRVVDDDLASYSSTTPASSTSSSDESCTSSSGSDSSSK</sequence>
<protein>
    <recommendedName>
        <fullName evidence="2">DUF659 domain-containing protein</fullName>
    </recommendedName>
</protein>
<feature type="region of interest" description="Disordered" evidence="1">
    <location>
        <begin position="799"/>
        <end position="856"/>
    </location>
</feature>
<accession>A0A388JLE9</accession>
<dbReference type="SUPFAM" id="SSF53098">
    <property type="entry name" value="Ribonuclease H-like"/>
    <property type="match status" value="1"/>
</dbReference>
<dbReference type="PANTHER" id="PTHR32166">
    <property type="entry name" value="OSJNBA0013A04.12 PROTEIN"/>
    <property type="match status" value="1"/>
</dbReference>
<dbReference type="InterPro" id="IPR012337">
    <property type="entry name" value="RNaseH-like_sf"/>
</dbReference>
<feature type="compositionally biased region" description="Basic residues" evidence="1">
    <location>
        <begin position="985"/>
        <end position="994"/>
    </location>
</feature>
<feature type="region of interest" description="Disordered" evidence="1">
    <location>
        <begin position="880"/>
        <end position="1030"/>
    </location>
</feature>
<dbReference type="Pfam" id="PF04937">
    <property type="entry name" value="DUF659"/>
    <property type="match status" value="1"/>
</dbReference>